<name>A0ABS3WJK7_9BACL</name>
<sequence length="100" mass="10980">MEIRIVPELEAYVGPEETAPSVHFASLVLNELYLAAKAHVLAFLRQVDAARVPVSARCARTMAGSLRQGLLLAGECLEKERRLFAPSAERLAADPESWYA</sequence>
<gene>
    <name evidence="1" type="ORF">I8J29_30455</name>
</gene>
<keyword evidence="2" id="KW-1185">Reference proteome</keyword>
<proteinExistence type="predicted"/>
<dbReference type="Proteomes" id="UP000670947">
    <property type="component" value="Unassembled WGS sequence"/>
</dbReference>
<protein>
    <submittedName>
        <fullName evidence="1">Uncharacterized protein</fullName>
    </submittedName>
</protein>
<accession>A0ABS3WJK7</accession>
<evidence type="ECO:0000313" key="2">
    <source>
        <dbReference type="Proteomes" id="UP000670947"/>
    </source>
</evidence>
<reference evidence="1 2" key="1">
    <citation type="submission" date="2021-03" db="EMBL/GenBank/DDBJ databases">
        <title>Paenibacillus artemisicola MWE-103 whole genome sequence.</title>
        <authorList>
            <person name="Ham Y.J."/>
        </authorList>
    </citation>
    <scope>NUCLEOTIDE SEQUENCE [LARGE SCALE GENOMIC DNA]</scope>
    <source>
        <strain evidence="1 2">MWE-103</strain>
    </source>
</reference>
<dbReference type="EMBL" id="JAGGDJ010000060">
    <property type="protein sequence ID" value="MBO7748505.1"/>
    <property type="molecule type" value="Genomic_DNA"/>
</dbReference>
<comment type="caution">
    <text evidence="1">The sequence shown here is derived from an EMBL/GenBank/DDBJ whole genome shotgun (WGS) entry which is preliminary data.</text>
</comment>
<evidence type="ECO:0000313" key="1">
    <source>
        <dbReference type="EMBL" id="MBO7748505.1"/>
    </source>
</evidence>
<dbReference type="RefSeq" id="WP_208851055.1">
    <property type="nucleotide sequence ID" value="NZ_JAGGDJ010000060.1"/>
</dbReference>
<organism evidence="1 2">
    <name type="scientific">Paenibacillus artemisiicola</name>
    <dbReference type="NCBI Taxonomy" id="1172618"/>
    <lineage>
        <taxon>Bacteria</taxon>
        <taxon>Bacillati</taxon>
        <taxon>Bacillota</taxon>
        <taxon>Bacilli</taxon>
        <taxon>Bacillales</taxon>
        <taxon>Paenibacillaceae</taxon>
        <taxon>Paenibacillus</taxon>
    </lineage>
</organism>